<dbReference type="PANTHER" id="PTHR42939">
    <property type="entry name" value="ABC TRANSPORTER ATP-BINDING PROTEIN ALBC-RELATED"/>
    <property type="match status" value="1"/>
</dbReference>
<dbReference type="PROSITE" id="PS00211">
    <property type="entry name" value="ABC_TRANSPORTER_1"/>
    <property type="match status" value="1"/>
</dbReference>
<dbReference type="InterPro" id="IPR051782">
    <property type="entry name" value="ABC_Transporter_VariousFunc"/>
</dbReference>
<dbReference type="SMART" id="SM00382">
    <property type="entry name" value="AAA"/>
    <property type="match status" value="1"/>
</dbReference>
<proteinExistence type="predicted"/>
<sequence>MSFIKLESVSKQIKGQLLIKNVTFQINKGEIATFEGINGSGKTLILKAILGLIKTNGNISINDQQVNVKNKYPISAGMLIEKPSLIEQLTAFQNLKLLAQLQDKISDDDIIKLLISLGLDGHIHQKVKHFSLGMKQKVGIAQALLGNNKLIVLDEPTNALDEESVASLINIIKDFNTSQTTFLITSHDSNFINQISTKPFIVRNGVINAKIS</sequence>
<dbReference type="Gene3D" id="3.40.50.300">
    <property type="entry name" value="P-loop containing nucleotide triphosphate hydrolases"/>
    <property type="match status" value="1"/>
</dbReference>
<dbReference type="InterPro" id="IPR017871">
    <property type="entry name" value="ABC_transporter-like_CS"/>
</dbReference>
<evidence type="ECO:0000256" key="3">
    <source>
        <dbReference type="ARBA" id="ARBA00022840"/>
    </source>
</evidence>
<dbReference type="SUPFAM" id="SSF52540">
    <property type="entry name" value="P-loop containing nucleoside triphosphate hydrolases"/>
    <property type="match status" value="1"/>
</dbReference>
<dbReference type="InterPro" id="IPR003593">
    <property type="entry name" value="AAA+_ATPase"/>
</dbReference>
<keyword evidence="2" id="KW-0547">Nucleotide-binding</keyword>
<keyword evidence="3 5" id="KW-0067">ATP-binding</keyword>
<keyword evidence="1" id="KW-0813">Transport</keyword>
<dbReference type="PROSITE" id="PS50893">
    <property type="entry name" value="ABC_TRANSPORTER_2"/>
    <property type="match status" value="1"/>
</dbReference>
<keyword evidence="6" id="KW-1185">Reference proteome</keyword>
<evidence type="ECO:0000313" key="5">
    <source>
        <dbReference type="EMBL" id="MFD1418000.1"/>
    </source>
</evidence>
<comment type="caution">
    <text evidence="5">The sequence shown here is derived from an EMBL/GenBank/DDBJ whole genome shotgun (WGS) entry which is preliminary data.</text>
</comment>
<protein>
    <submittedName>
        <fullName evidence="5">ATP-binding cassette domain-containing protein</fullName>
    </submittedName>
</protein>
<dbReference type="PANTHER" id="PTHR42939:SF1">
    <property type="entry name" value="ABC TRANSPORTER ATP-BINDING PROTEIN ALBC-RELATED"/>
    <property type="match status" value="1"/>
</dbReference>
<dbReference type="Pfam" id="PF00005">
    <property type="entry name" value="ABC_tran"/>
    <property type="match status" value="1"/>
</dbReference>
<feature type="domain" description="ABC transporter" evidence="4">
    <location>
        <begin position="4"/>
        <end position="211"/>
    </location>
</feature>
<dbReference type="InterPro" id="IPR027417">
    <property type="entry name" value="P-loop_NTPase"/>
</dbReference>
<dbReference type="Proteomes" id="UP001597251">
    <property type="component" value="Unassembled WGS sequence"/>
</dbReference>
<evidence type="ECO:0000256" key="2">
    <source>
        <dbReference type="ARBA" id="ARBA00022741"/>
    </source>
</evidence>
<evidence type="ECO:0000256" key="1">
    <source>
        <dbReference type="ARBA" id="ARBA00022448"/>
    </source>
</evidence>
<dbReference type="EMBL" id="JBHTOI010000031">
    <property type="protein sequence ID" value="MFD1418000.1"/>
    <property type="molecule type" value="Genomic_DNA"/>
</dbReference>
<name>A0ABW4BTD8_9LACO</name>
<accession>A0ABW4BTD8</accession>
<reference evidence="6" key="1">
    <citation type="journal article" date="2019" name="Int. J. Syst. Evol. Microbiol.">
        <title>The Global Catalogue of Microorganisms (GCM) 10K type strain sequencing project: providing services to taxonomists for standard genome sequencing and annotation.</title>
        <authorList>
            <consortium name="The Broad Institute Genomics Platform"/>
            <consortium name="The Broad Institute Genome Sequencing Center for Infectious Disease"/>
            <person name="Wu L."/>
            <person name="Ma J."/>
        </authorList>
    </citation>
    <scope>NUCLEOTIDE SEQUENCE [LARGE SCALE GENOMIC DNA]</scope>
    <source>
        <strain evidence="6">CCM 8936</strain>
    </source>
</reference>
<gene>
    <name evidence="5" type="ORF">ACFQ42_04530</name>
</gene>
<dbReference type="InterPro" id="IPR003439">
    <property type="entry name" value="ABC_transporter-like_ATP-bd"/>
</dbReference>
<dbReference type="RefSeq" id="WP_125678230.1">
    <property type="nucleotide sequence ID" value="NZ_JBHTOI010000031.1"/>
</dbReference>
<evidence type="ECO:0000259" key="4">
    <source>
        <dbReference type="PROSITE" id="PS50893"/>
    </source>
</evidence>
<evidence type="ECO:0000313" key="6">
    <source>
        <dbReference type="Proteomes" id="UP001597251"/>
    </source>
</evidence>
<dbReference type="GO" id="GO:0005524">
    <property type="term" value="F:ATP binding"/>
    <property type="evidence" value="ECO:0007669"/>
    <property type="project" value="UniProtKB-KW"/>
</dbReference>
<organism evidence="5 6">
    <name type="scientific">Companilactobacillus keshanensis</name>
    <dbReference type="NCBI Taxonomy" id="2486003"/>
    <lineage>
        <taxon>Bacteria</taxon>
        <taxon>Bacillati</taxon>
        <taxon>Bacillota</taxon>
        <taxon>Bacilli</taxon>
        <taxon>Lactobacillales</taxon>
        <taxon>Lactobacillaceae</taxon>
        <taxon>Companilactobacillus</taxon>
    </lineage>
</organism>